<feature type="region of interest" description="Disordered" evidence="1">
    <location>
        <begin position="1"/>
        <end position="173"/>
    </location>
</feature>
<reference evidence="3" key="2">
    <citation type="submission" date="2015-01" db="EMBL/GenBank/DDBJ databases">
        <title>Evolutionary Origins and Diversification of the Mycorrhizal Mutualists.</title>
        <authorList>
            <consortium name="DOE Joint Genome Institute"/>
            <consortium name="Mycorrhizal Genomics Consortium"/>
            <person name="Kohler A."/>
            <person name="Kuo A."/>
            <person name="Nagy L.G."/>
            <person name="Floudas D."/>
            <person name="Copeland A."/>
            <person name="Barry K.W."/>
            <person name="Cichocki N."/>
            <person name="Veneault-Fourrey C."/>
            <person name="LaButti K."/>
            <person name="Lindquist E.A."/>
            <person name="Lipzen A."/>
            <person name="Lundell T."/>
            <person name="Morin E."/>
            <person name="Murat C."/>
            <person name="Riley R."/>
            <person name="Ohm R."/>
            <person name="Sun H."/>
            <person name="Tunlid A."/>
            <person name="Henrissat B."/>
            <person name="Grigoriev I.V."/>
            <person name="Hibbett D.S."/>
            <person name="Martin F."/>
        </authorList>
    </citation>
    <scope>NUCLEOTIDE SEQUENCE [LARGE SCALE GENOMIC DNA]</scope>
    <source>
        <strain evidence="3">MAFF 305830</strain>
    </source>
</reference>
<gene>
    <name evidence="2" type="ORF">M408DRAFT_184557</name>
</gene>
<feature type="compositionally biased region" description="Acidic residues" evidence="1">
    <location>
        <begin position="151"/>
        <end position="160"/>
    </location>
</feature>
<dbReference type="EMBL" id="KN824279">
    <property type="protein sequence ID" value="KIM32647.1"/>
    <property type="molecule type" value="Genomic_DNA"/>
</dbReference>
<dbReference type="HOGENOM" id="CLU_1058316_0_0_1"/>
<feature type="compositionally biased region" description="Polar residues" evidence="1">
    <location>
        <begin position="77"/>
        <end position="102"/>
    </location>
</feature>
<evidence type="ECO:0000313" key="3">
    <source>
        <dbReference type="Proteomes" id="UP000054097"/>
    </source>
</evidence>
<dbReference type="AlphaFoldDB" id="A0A0C2XUU9"/>
<feature type="compositionally biased region" description="Basic and acidic residues" evidence="1">
    <location>
        <begin position="229"/>
        <end position="251"/>
    </location>
</feature>
<dbReference type="OrthoDB" id="10653635at2759"/>
<organism evidence="2 3">
    <name type="scientific">Serendipita vermifera MAFF 305830</name>
    <dbReference type="NCBI Taxonomy" id="933852"/>
    <lineage>
        <taxon>Eukaryota</taxon>
        <taxon>Fungi</taxon>
        <taxon>Dikarya</taxon>
        <taxon>Basidiomycota</taxon>
        <taxon>Agaricomycotina</taxon>
        <taxon>Agaricomycetes</taxon>
        <taxon>Sebacinales</taxon>
        <taxon>Serendipitaceae</taxon>
        <taxon>Serendipita</taxon>
    </lineage>
</organism>
<feature type="compositionally biased region" description="Polar residues" evidence="1">
    <location>
        <begin position="161"/>
        <end position="173"/>
    </location>
</feature>
<feature type="region of interest" description="Disordered" evidence="1">
    <location>
        <begin position="202"/>
        <end position="263"/>
    </location>
</feature>
<accession>A0A0C2XUU9</accession>
<dbReference type="Proteomes" id="UP000054097">
    <property type="component" value="Unassembled WGS sequence"/>
</dbReference>
<evidence type="ECO:0000256" key="1">
    <source>
        <dbReference type="SAM" id="MobiDB-lite"/>
    </source>
</evidence>
<keyword evidence="3" id="KW-1185">Reference proteome</keyword>
<reference evidence="2 3" key="1">
    <citation type="submission" date="2014-04" db="EMBL/GenBank/DDBJ databases">
        <authorList>
            <consortium name="DOE Joint Genome Institute"/>
            <person name="Kuo A."/>
            <person name="Zuccaro A."/>
            <person name="Kohler A."/>
            <person name="Nagy L.G."/>
            <person name="Floudas D."/>
            <person name="Copeland A."/>
            <person name="Barry K.W."/>
            <person name="Cichocki N."/>
            <person name="Veneault-Fourrey C."/>
            <person name="LaButti K."/>
            <person name="Lindquist E.A."/>
            <person name="Lipzen A."/>
            <person name="Lundell T."/>
            <person name="Morin E."/>
            <person name="Murat C."/>
            <person name="Sun H."/>
            <person name="Tunlid A."/>
            <person name="Henrissat B."/>
            <person name="Grigoriev I.V."/>
            <person name="Hibbett D.S."/>
            <person name="Martin F."/>
            <person name="Nordberg H.P."/>
            <person name="Cantor M.N."/>
            <person name="Hua S.X."/>
        </authorList>
    </citation>
    <scope>NUCLEOTIDE SEQUENCE [LARGE SCALE GENOMIC DNA]</scope>
    <source>
        <strain evidence="2 3">MAFF 305830</strain>
    </source>
</reference>
<evidence type="ECO:0000313" key="2">
    <source>
        <dbReference type="EMBL" id="KIM32647.1"/>
    </source>
</evidence>
<sequence>MSSHPEKQGYQRYEAGTNSSGRDPGQHLHSARGHSRSDVYSHQPYSNHHALGATVAPEHVNEHDQLYYSHVSPHRFGTSNPSSSLPSAHQHSRTESVYSHSSGLAHPSSDPAGSGLQHTNTRKRSSATCSSGLQQGRAAHRRRRDQTCGGSEEELSDDAENSPTTSLQAQGTGNFSTLSIHSRRKMYVAGLEGYLSESRETLLQSGHEPPQVQRAESSRGLNIPTKNDLLNRMERRNGDLRDVADQLKDESESASYRTAAKGS</sequence>
<proteinExistence type="predicted"/>
<protein>
    <submittedName>
        <fullName evidence="2">Uncharacterized protein</fullName>
    </submittedName>
</protein>
<name>A0A0C2XUU9_SERVB</name>